<name>A0ABY1JPF9_9BACL</name>
<proteinExistence type="predicted"/>
<organism evidence="2 3">
    <name type="scientific">Paenibacillus macquariensis</name>
    <dbReference type="NCBI Taxonomy" id="948756"/>
    <lineage>
        <taxon>Bacteria</taxon>
        <taxon>Bacillati</taxon>
        <taxon>Bacillota</taxon>
        <taxon>Bacilli</taxon>
        <taxon>Bacillales</taxon>
        <taxon>Paenibacillaceae</taxon>
        <taxon>Paenibacillus</taxon>
    </lineage>
</organism>
<gene>
    <name evidence="2" type="ORF">SAMN05421578_102457</name>
</gene>
<dbReference type="Proteomes" id="UP000186666">
    <property type="component" value="Unassembled WGS sequence"/>
</dbReference>
<keyword evidence="1" id="KW-0472">Membrane</keyword>
<sequence length="75" mass="8930">MQFKIFIILILLVLTGCNENKLEPISKIFQMKARKRPILSNFIFQRGQILLSFLYFFYVVDILRKKNIKNDCKSS</sequence>
<evidence type="ECO:0008006" key="4">
    <source>
        <dbReference type="Google" id="ProtNLM"/>
    </source>
</evidence>
<comment type="caution">
    <text evidence="2">The sequence shown here is derived from an EMBL/GenBank/DDBJ whole genome shotgun (WGS) entry which is preliminary data.</text>
</comment>
<evidence type="ECO:0000313" key="3">
    <source>
        <dbReference type="Proteomes" id="UP000186666"/>
    </source>
</evidence>
<keyword evidence="1" id="KW-1133">Transmembrane helix</keyword>
<accession>A0ABY1JPF9</accession>
<protein>
    <recommendedName>
        <fullName evidence="4">Lipoprotein</fullName>
    </recommendedName>
</protein>
<keyword evidence="3" id="KW-1185">Reference proteome</keyword>
<dbReference type="EMBL" id="FTNK01000002">
    <property type="protein sequence ID" value="SIQ53468.1"/>
    <property type="molecule type" value="Genomic_DNA"/>
</dbReference>
<keyword evidence="1" id="KW-0812">Transmembrane</keyword>
<feature type="transmembrane region" description="Helical" evidence="1">
    <location>
        <begin position="43"/>
        <end position="63"/>
    </location>
</feature>
<dbReference type="PROSITE" id="PS51257">
    <property type="entry name" value="PROKAR_LIPOPROTEIN"/>
    <property type="match status" value="1"/>
</dbReference>
<reference evidence="2 3" key="1">
    <citation type="submission" date="2017-01" db="EMBL/GenBank/DDBJ databases">
        <authorList>
            <person name="Varghese N."/>
            <person name="Submissions S."/>
        </authorList>
    </citation>
    <scope>NUCLEOTIDE SEQUENCE [LARGE SCALE GENOMIC DNA]</scope>
    <source>
        <strain evidence="2 3">ATCC 23464</strain>
    </source>
</reference>
<evidence type="ECO:0000313" key="2">
    <source>
        <dbReference type="EMBL" id="SIQ53468.1"/>
    </source>
</evidence>
<evidence type="ECO:0000256" key="1">
    <source>
        <dbReference type="SAM" id="Phobius"/>
    </source>
</evidence>